<keyword evidence="1" id="KW-0649">Protein kinase inhibitor</keyword>
<evidence type="ECO:0000313" key="1">
    <source>
        <dbReference type="EMBL" id="UOO88782.1"/>
    </source>
</evidence>
<dbReference type="PANTHER" id="PTHR30289:SF1">
    <property type="entry name" value="PEBP (PHOSPHATIDYLETHANOLAMINE-BINDING PROTEIN) FAMILY PROTEIN"/>
    <property type="match status" value="1"/>
</dbReference>
<reference evidence="1 2" key="1">
    <citation type="journal article" date="2022" name="Res Sq">
        <title>Evolution of multicellular longitudinally dividing oral cavity symbionts (Neisseriaceae).</title>
        <authorList>
            <person name="Nyongesa S."/>
            <person name="Weber P."/>
            <person name="Bernet E."/>
            <person name="Pullido F."/>
            <person name="Nieckarz M."/>
            <person name="Delaby M."/>
            <person name="Nieves C."/>
            <person name="Viehboeck T."/>
            <person name="Krause N."/>
            <person name="Rivera-Millot A."/>
            <person name="Nakamura A."/>
            <person name="Vischer N."/>
            <person name="VanNieuwenhze M."/>
            <person name="Brun Y."/>
            <person name="Cava F."/>
            <person name="Bulgheresi S."/>
            <person name="Veyrier F."/>
        </authorList>
    </citation>
    <scope>NUCLEOTIDE SEQUENCE [LARGE SCALE GENOMIC DNA]</scope>
    <source>
        <strain evidence="1 2">SN4</strain>
    </source>
</reference>
<sequence>MTDFTLNSSDFSENQLMGATFQADHPECASPQLSWSGAPAGTKGFAIAMHDPDAPTGGAGWWHWMLLVLPADVSSLARGAGAADGSGLPAGVRQMRHDGGGLGYMGCMPPEGERHRYIHTVYALDTDHIDLPADASTSMAGFMINAHCLAKASTQHLFER</sequence>
<proteinExistence type="predicted"/>
<dbReference type="InterPro" id="IPR008914">
    <property type="entry name" value="PEBP"/>
</dbReference>
<dbReference type="PANTHER" id="PTHR30289">
    <property type="entry name" value="UNCHARACTERIZED PROTEIN YBCL-RELATED"/>
    <property type="match status" value="1"/>
</dbReference>
<evidence type="ECO:0000313" key="2">
    <source>
        <dbReference type="Proteomes" id="UP000832011"/>
    </source>
</evidence>
<organism evidence="1 2">
    <name type="scientific">Vitreoscilla massiliensis</name>
    <dbReference type="NCBI Taxonomy" id="1689272"/>
    <lineage>
        <taxon>Bacteria</taxon>
        <taxon>Pseudomonadati</taxon>
        <taxon>Pseudomonadota</taxon>
        <taxon>Betaproteobacteria</taxon>
        <taxon>Neisseriales</taxon>
        <taxon>Neisseriaceae</taxon>
        <taxon>Vitreoscilla</taxon>
    </lineage>
</organism>
<dbReference type="EMBL" id="CP091511">
    <property type="protein sequence ID" value="UOO88782.1"/>
    <property type="molecule type" value="Genomic_DNA"/>
</dbReference>
<gene>
    <name evidence="1" type="ORF">LVJ82_15160</name>
</gene>
<dbReference type="GO" id="GO:0004860">
    <property type="term" value="F:protein kinase inhibitor activity"/>
    <property type="evidence" value="ECO:0007669"/>
    <property type="project" value="UniProtKB-KW"/>
</dbReference>
<dbReference type="Pfam" id="PF01161">
    <property type="entry name" value="PBP"/>
    <property type="match status" value="1"/>
</dbReference>
<dbReference type="InterPro" id="IPR005247">
    <property type="entry name" value="YbhB_YbcL/LppC-like"/>
</dbReference>
<dbReference type="InterPro" id="IPR036610">
    <property type="entry name" value="PEBP-like_sf"/>
</dbReference>
<dbReference type="SUPFAM" id="SSF49777">
    <property type="entry name" value="PEBP-like"/>
    <property type="match status" value="1"/>
</dbReference>
<name>A0ABY4E5T3_9NEIS</name>
<dbReference type="RefSeq" id="WP_058357528.1">
    <property type="nucleotide sequence ID" value="NZ_CABKVG010000010.1"/>
</dbReference>
<dbReference type="Gene3D" id="3.90.280.10">
    <property type="entry name" value="PEBP-like"/>
    <property type="match status" value="1"/>
</dbReference>
<accession>A0ABY4E5T3</accession>
<protein>
    <submittedName>
        <fullName evidence="1">YbhB/YbcL family Raf kinase inhibitor-like protein</fullName>
    </submittedName>
</protein>
<dbReference type="CDD" id="cd00865">
    <property type="entry name" value="PEBP_bact_arch"/>
    <property type="match status" value="1"/>
</dbReference>
<keyword evidence="2" id="KW-1185">Reference proteome</keyword>
<dbReference type="NCBIfam" id="TIGR00481">
    <property type="entry name" value="YbhB/YbcL family Raf kinase inhibitor-like protein"/>
    <property type="match status" value="1"/>
</dbReference>
<dbReference type="Proteomes" id="UP000832011">
    <property type="component" value="Chromosome"/>
</dbReference>